<feature type="binding site" evidence="4">
    <location>
        <position position="57"/>
    </location>
    <ligand>
        <name>molybdate</name>
        <dbReference type="ChEBI" id="CHEBI:36264"/>
    </ligand>
</feature>
<dbReference type="InterPro" id="IPR050682">
    <property type="entry name" value="ModA/WtpA"/>
</dbReference>
<evidence type="ECO:0000256" key="3">
    <source>
        <dbReference type="ARBA" id="ARBA00022729"/>
    </source>
</evidence>
<evidence type="ECO:0000313" key="7">
    <source>
        <dbReference type="Proteomes" id="UP000184159"/>
    </source>
</evidence>
<dbReference type="PIRSF" id="PIRSF004846">
    <property type="entry name" value="ModA"/>
    <property type="match status" value="1"/>
</dbReference>
<evidence type="ECO:0000313" key="6">
    <source>
        <dbReference type="EMBL" id="SHF49464.1"/>
    </source>
</evidence>
<dbReference type="PANTHER" id="PTHR30632:SF14">
    <property type="entry name" value="TUNGSTATE_MOLYBDATE_CHROMATE-BINDING PROTEIN MODA"/>
    <property type="match status" value="1"/>
</dbReference>
<proteinExistence type="inferred from homology"/>
<evidence type="ECO:0000256" key="1">
    <source>
        <dbReference type="ARBA" id="ARBA00009175"/>
    </source>
</evidence>
<feature type="signal peptide" evidence="5">
    <location>
        <begin position="1"/>
        <end position="20"/>
    </location>
</feature>
<keyword evidence="4" id="KW-0500">Molybdenum</keyword>
<dbReference type="GO" id="GO:0030973">
    <property type="term" value="F:molybdate ion binding"/>
    <property type="evidence" value="ECO:0007669"/>
    <property type="project" value="InterPro"/>
</dbReference>
<dbReference type="InterPro" id="IPR044084">
    <property type="entry name" value="AvModA-like_subst-bd"/>
</dbReference>
<organism evidence="6 7">
    <name type="scientific">Vibrio gazogenes DSM 21264 = NBRC 103151</name>
    <dbReference type="NCBI Taxonomy" id="1123492"/>
    <lineage>
        <taxon>Bacteria</taxon>
        <taxon>Pseudomonadati</taxon>
        <taxon>Pseudomonadota</taxon>
        <taxon>Gammaproteobacteria</taxon>
        <taxon>Vibrionales</taxon>
        <taxon>Vibrionaceae</taxon>
        <taxon>Vibrio</taxon>
    </lineage>
</organism>
<dbReference type="NCBIfam" id="TIGR01256">
    <property type="entry name" value="modA"/>
    <property type="match status" value="1"/>
</dbReference>
<sequence>MKVRFIVLMSGLLLSVSCWSADALFAVANNFYRPMKALSQDFESQFPHHIEISTGATGQLYVQITQGAPFDLFFAADTARPTKLVQAQQASDQFTYARGTLVLWSAQPKIAVKDLLLSGNYTHLAMANPQLAPYGLAAQQVLEKMGLYTKIQDKIVQGKGLNPTFQFVVTGNAALGFVAKSQVYQNNHYQSGSYWEVPREDYAQIRQDAVVLPAGQTNKAAQAFLHYLQTDRAQRIIQSYGYR</sequence>
<protein>
    <submittedName>
        <fullName evidence="6">Molybdate transport system substrate-binding protein</fullName>
    </submittedName>
</protein>
<dbReference type="AlphaFoldDB" id="A0A1M5C3X0"/>
<name>A0A1M5C3X0_VIBGA</name>
<keyword evidence="3 5" id="KW-0732">Signal</keyword>
<dbReference type="PANTHER" id="PTHR30632">
    <property type="entry name" value="MOLYBDATE-BINDING PERIPLASMIC PROTEIN"/>
    <property type="match status" value="1"/>
</dbReference>
<keyword evidence="7" id="KW-1185">Reference proteome</keyword>
<comment type="similarity">
    <text evidence="1">Belongs to the bacterial solute-binding protein ModA family.</text>
</comment>
<reference evidence="7" key="1">
    <citation type="submission" date="2016-11" db="EMBL/GenBank/DDBJ databases">
        <authorList>
            <person name="Varghese N."/>
            <person name="Submissions S."/>
        </authorList>
    </citation>
    <scope>NUCLEOTIDE SEQUENCE [LARGE SCALE GENOMIC DNA]</scope>
    <source>
        <strain evidence="7">DSM 21264</strain>
    </source>
</reference>
<accession>A0A1M5C3X0</accession>
<dbReference type="GO" id="GO:0015689">
    <property type="term" value="P:molybdate ion transport"/>
    <property type="evidence" value="ECO:0007669"/>
    <property type="project" value="InterPro"/>
</dbReference>
<dbReference type="EMBL" id="FQUH01000011">
    <property type="protein sequence ID" value="SHF49464.1"/>
    <property type="molecule type" value="Genomic_DNA"/>
</dbReference>
<dbReference type="RefSeq" id="WP_072959671.1">
    <property type="nucleotide sequence ID" value="NZ_FQUH01000011.1"/>
</dbReference>
<dbReference type="SUPFAM" id="SSF53850">
    <property type="entry name" value="Periplasmic binding protein-like II"/>
    <property type="match status" value="1"/>
</dbReference>
<evidence type="ECO:0000256" key="2">
    <source>
        <dbReference type="ARBA" id="ARBA00022723"/>
    </source>
</evidence>
<dbReference type="CDD" id="cd13539">
    <property type="entry name" value="PBP2_AvModA"/>
    <property type="match status" value="1"/>
</dbReference>
<dbReference type="Proteomes" id="UP000184159">
    <property type="component" value="Unassembled WGS sequence"/>
</dbReference>
<dbReference type="InterPro" id="IPR005950">
    <property type="entry name" value="ModA"/>
</dbReference>
<gene>
    <name evidence="6" type="ORF">SAMN02745781_02418</name>
</gene>
<dbReference type="Pfam" id="PF13531">
    <property type="entry name" value="SBP_bac_11"/>
    <property type="match status" value="1"/>
</dbReference>
<dbReference type="Gene3D" id="3.40.190.10">
    <property type="entry name" value="Periplasmic binding protein-like II"/>
    <property type="match status" value="2"/>
</dbReference>
<dbReference type="PROSITE" id="PS51257">
    <property type="entry name" value="PROKAR_LIPOPROTEIN"/>
    <property type="match status" value="1"/>
</dbReference>
<evidence type="ECO:0000256" key="5">
    <source>
        <dbReference type="SAM" id="SignalP"/>
    </source>
</evidence>
<evidence type="ECO:0000256" key="4">
    <source>
        <dbReference type="PIRSR" id="PIRSR004846-1"/>
    </source>
</evidence>
<keyword evidence="2 4" id="KW-0479">Metal-binding</keyword>
<dbReference type="GO" id="GO:0046872">
    <property type="term" value="F:metal ion binding"/>
    <property type="evidence" value="ECO:0007669"/>
    <property type="project" value="UniProtKB-KW"/>
</dbReference>
<feature type="chain" id="PRO_5012544758" evidence="5">
    <location>
        <begin position="21"/>
        <end position="243"/>
    </location>
</feature>